<dbReference type="EMBL" id="BAABIQ010000044">
    <property type="protein sequence ID" value="GAA4807864.1"/>
    <property type="molecule type" value="Genomic_DNA"/>
</dbReference>
<dbReference type="InterPro" id="IPR002481">
    <property type="entry name" value="FUR"/>
</dbReference>
<dbReference type="RefSeq" id="WP_345235148.1">
    <property type="nucleotide sequence ID" value="NZ_BAABIQ010000044.1"/>
</dbReference>
<comment type="caution">
    <text evidence="1">The sequence shown here is derived from an EMBL/GenBank/DDBJ whole genome shotgun (WGS) entry which is preliminary data.</text>
</comment>
<evidence type="ECO:0000313" key="2">
    <source>
        <dbReference type="Proteomes" id="UP001501411"/>
    </source>
</evidence>
<dbReference type="Gene3D" id="1.10.10.10">
    <property type="entry name" value="Winged helix-like DNA-binding domain superfamily/Winged helix DNA-binding domain"/>
    <property type="match status" value="1"/>
</dbReference>
<proteinExistence type="predicted"/>
<protein>
    <recommendedName>
        <fullName evidence="3">PadR family transcriptional regulator</fullName>
    </recommendedName>
</protein>
<dbReference type="Pfam" id="PF01475">
    <property type="entry name" value="FUR"/>
    <property type="match status" value="1"/>
</dbReference>
<dbReference type="SUPFAM" id="SSF46785">
    <property type="entry name" value="Winged helix' DNA-binding domain"/>
    <property type="match status" value="1"/>
</dbReference>
<dbReference type="InterPro" id="IPR036390">
    <property type="entry name" value="WH_DNA-bd_sf"/>
</dbReference>
<gene>
    <name evidence="1" type="ORF">GCM10023231_41400</name>
</gene>
<reference evidence="2" key="1">
    <citation type="journal article" date="2019" name="Int. J. Syst. Evol. Microbiol.">
        <title>The Global Catalogue of Microorganisms (GCM) 10K type strain sequencing project: providing services to taxonomists for standard genome sequencing and annotation.</title>
        <authorList>
            <consortium name="The Broad Institute Genomics Platform"/>
            <consortium name="The Broad Institute Genome Sequencing Center for Infectious Disease"/>
            <person name="Wu L."/>
            <person name="Ma J."/>
        </authorList>
    </citation>
    <scope>NUCLEOTIDE SEQUENCE [LARGE SCALE GENOMIC DNA]</scope>
    <source>
        <strain evidence="2">JCM 18200</strain>
    </source>
</reference>
<evidence type="ECO:0008006" key="3">
    <source>
        <dbReference type="Google" id="ProtNLM"/>
    </source>
</evidence>
<dbReference type="Proteomes" id="UP001501411">
    <property type="component" value="Unassembled WGS sequence"/>
</dbReference>
<keyword evidence="2" id="KW-1185">Reference proteome</keyword>
<accession>A0ABP9CBE4</accession>
<dbReference type="InterPro" id="IPR036388">
    <property type="entry name" value="WH-like_DNA-bd_sf"/>
</dbReference>
<sequence length="90" mass="10167">MKTETANMLEEAAKIKGRKLTKTETIVLVFFTQTQELLTGEDLFMGLYNEGQPVGYPTIYVTLRRLTALGLLKKQQLPNSNKVGYVLEQT</sequence>
<organism evidence="1 2">
    <name type="scientific">Olivibacter ginsenosidimutans</name>
    <dbReference type="NCBI Taxonomy" id="1176537"/>
    <lineage>
        <taxon>Bacteria</taxon>
        <taxon>Pseudomonadati</taxon>
        <taxon>Bacteroidota</taxon>
        <taxon>Sphingobacteriia</taxon>
        <taxon>Sphingobacteriales</taxon>
        <taxon>Sphingobacteriaceae</taxon>
        <taxon>Olivibacter</taxon>
    </lineage>
</organism>
<name>A0ABP9CBE4_9SPHI</name>
<evidence type="ECO:0000313" key="1">
    <source>
        <dbReference type="EMBL" id="GAA4807864.1"/>
    </source>
</evidence>